<feature type="transmembrane region" description="Helical" evidence="1">
    <location>
        <begin position="285"/>
        <end position="305"/>
    </location>
</feature>
<protein>
    <recommendedName>
        <fullName evidence="4">DUF2029 domain-containing protein</fullName>
    </recommendedName>
</protein>
<evidence type="ECO:0000313" key="2">
    <source>
        <dbReference type="EMBL" id="MFD2570666.1"/>
    </source>
</evidence>
<sequence>MFIVYVKLAASVILALLLVLVMSRRSWLEERLGASDRPWLLYFWLVLRFLPYLGVYIILGYMPQSDVTYYYYPISLTALDGGIPYRDVYSGYSPLFGYWLAPFLAIWRDPRMVVFAMLLVEGLATHLTYRFYRAQDAQGERIFRVLFYYLLPLPFVMCVFSGQEDVLVWLWALLAIPFMQPNQHGQTRPFIAGLVLGLGMLSTKVVFVLLLMPVFLLKIDDLRFSARFVAGLLIVIIPVLAFLYWKTGLLFLEQQASEGDVLKAPNWRSILNPILTDKVRSASAIWKWLSLVITLLVMLRGVWLVRTWHTDWRYRDYLPFIVVLVYSVMTVVQQNAISNYAYVFMLPLMFTLVDFRRSAQCVWLVVFNILAAIHPSLWWRLGQPFYERIAALLKPVALLEYTIEVAIIVGFVYYAIQAMNALRRSKTVTQA</sequence>
<keyword evidence="1" id="KW-0472">Membrane</keyword>
<feature type="transmembrane region" description="Helical" evidence="1">
    <location>
        <begin position="153"/>
        <end position="178"/>
    </location>
</feature>
<keyword evidence="1" id="KW-0812">Transmembrane</keyword>
<evidence type="ECO:0000256" key="1">
    <source>
        <dbReference type="SAM" id="Phobius"/>
    </source>
</evidence>
<evidence type="ECO:0000313" key="3">
    <source>
        <dbReference type="Proteomes" id="UP001597469"/>
    </source>
</evidence>
<dbReference type="EMBL" id="JBHULN010000004">
    <property type="protein sequence ID" value="MFD2570666.1"/>
    <property type="molecule type" value="Genomic_DNA"/>
</dbReference>
<keyword evidence="1" id="KW-1133">Transmembrane helix</keyword>
<feature type="transmembrane region" description="Helical" evidence="1">
    <location>
        <begin position="39"/>
        <end position="59"/>
    </location>
</feature>
<dbReference type="RefSeq" id="WP_381521538.1">
    <property type="nucleotide sequence ID" value="NZ_JBHULN010000004.1"/>
</dbReference>
<evidence type="ECO:0008006" key="4">
    <source>
        <dbReference type="Google" id="ProtNLM"/>
    </source>
</evidence>
<reference evidence="3" key="1">
    <citation type="journal article" date="2019" name="Int. J. Syst. Evol. Microbiol.">
        <title>The Global Catalogue of Microorganisms (GCM) 10K type strain sequencing project: providing services to taxonomists for standard genome sequencing and annotation.</title>
        <authorList>
            <consortium name="The Broad Institute Genomics Platform"/>
            <consortium name="The Broad Institute Genome Sequencing Center for Infectious Disease"/>
            <person name="Wu L."/>
            <person name="Ma J."/>
        </authorList>
    </citation>
    <scope>NUCLEOTIDE SEQUENCE [LARGE SCALE GENOMIC DNA]</scope>
    <source>
        <strain evidence="3">KCTC 42805</strain>
    </source>
</reference>
<feature type="transmembrane region" description="Helical" evidence="1">
    <location>
        <begin position="190"/>
        <end position="217"/>
    </location>
</feature>
<feature type="transmembrane region" description="Helical" evidence="1">
    <location>
        <begin position="398"/>
        <end position="416"/>
    </location>
</feature>
<dbReference type="Proteomes" id="UP001597469">
    <property type="component" value="Unassembled WGS sequence"/>
</dbReference>
<organism evidence="2 3">
    <name type="scientific">Spirosoma soli</name>
    <dbReference type="NCBI Taxonomy" id="1770529"/>
    <lineage>
        <taxon>Bacteria</taxon>
        <taxon>Pseudomonadati</taxon>
        <taxon>Bacteroidota</taxon>
        <taxon>Cytophagia</taxon>
        <taxon>Cytophagales</taxon>
        <taxon>Cytophagaceae</taxon>
        <taxon>Spirosoma</taxon>
    </lineage>
</organism>
<gene>
    <name evidence="2" type="ORF">ACFSUS_08490</name>
</gene>
<comment type="caution">
    <text evidence="2">The sequence shown here is derived from an EMBL/GenBank/DDBJ whole genome shotgun (WGS) entry which is preliminary data.</text>
</comment>
<feature type="transmembrane region" description="Helical" evidence="1">
    <location>
        <begin position="224"/>
        <end position="245"/>
    </location>
</feature>
<keyword evidence="3" id="KW-1185">Reference proteome</keyword>
<feature type="transmembrane region" description="Helical" evidence="1">
    <location>
        <begin position="339"/>
        <end position="355"/>
    </location>
</feature>
<accession>A0ABW5M3F8</accession>
<name>A0ABW5M3F8_9BACT</name>
<feature type="transmembrane region" description="Helical" evidence="1">
    <location>
        <begin position="89"/>
        <end position="107"/>
    </location>
</feature>
<feature type="transmembrane region" description="Helical" evidence="1">
    <location>
        <begin position="362"/>
        <end position="378"/>
    </location>
</feature>
<feature type="transmembrane region" description="Helical" evidence="1">
    <location>
        <begin position="113"/>
        <end position="132"/>
    </location>
</feature>
<feature type="transmembrane region" description="Helical" evidence="1">
    <location>
        <begin position="317"/>
        <end position="333"/>
    </location>
</feature>
<proteinExistence type="predicted"/>